<dbReference type="SUPFAM" id="SSF51735">
    <property type="entry name" value="NAD(P)-binding Rossmann-fold domains"/>
    <property type="match status" value="1"/>
</dbReference>
<evidence type="ECO:0000313" key="21">
    <source>
        <dbReference type="EMBL" id="TDG12427.1"/>
    </source>
</evidence>
<dbReference type="AlphaFoldDB" id="A0A4R5LPH4"/>
<evidence type="ECO:0000256" key="17">
    <source>
        <dbReference type="ARBA" id="ARBA00049108"/>
    </source>
</evidence>
<evidence type="ECO:0000256" key="1">
    <source>
        <dbReference type="ARBA" id="ARBA00004275"/>
    </source>
</evidence>
<protein>
    <recommendedName>
        <fullName evidence="14">Peroxisomal trans-2-enoyl-CoA reductase</fullName>
        <ecNumber evidence="13">1.3.1.38</ecNumber>
    </recommendedName>
</protein>
<comment type="catalytic activity">
    <reaction evidence="19">
        <text>(2E)-decenoyl-CoA + NADPH + H(+) = decanoyl-CoA + NADP(+)</text>
        <dbReference type="Rhea" id="RHEA:44960"/>
        <dbReference type="ChEBI" id="CHEBI:15378"/>
        <dbReference type="ChEBI" id="CHEBI:57783"/>
        <dbReference type="ChEBI" id="CHEBI:58349"/>
        <dbReference type="ChEBI" id="CHEBI:61406"/>
        <dbReference type="ChEBI" id="CHEBI:61430"/>
    </reaction>
    <physiologicalReaction direction="left-to-right" evidence="19">
        <dbReference type="Rhea" id="RHEA:44961"/>
    </physiologicalReaction>
</comment>
<evidence type="ECO:0000256" key="18">
    <source>
        <dbReference type="ARBA" id="ARBA00049251"/>
    </source>
</evidence>
<evidence type="ECO:0000256" key="16">
    <source>
        <dbReference type="ARBA" id="ARBA00048686"/>
    </source>
</evidence>
<dbReference type="InterPro" id="IPR052388">
    <property type="entry name" value="Peroxisomal_t2-enoyl-CoA_red"/>
</dbReference>
<proteinExistence type="predicted"/>
<evidence type="ECO:0000256" key="13">
    <source>
        <dbReference type="ARBA" id="ARBA00038849"/>
    </source>
</evidence>
<dbReference type="PANTHER" id="PTHR24317:SF7">
    <property type="entry name" value="PEROXISOMAL TRANS-2-ENOYL-COA REDUCTASE"/>
    <property type="match status" value="1"/>
</dbReference>
<comment type="subcellular location">
    <subcellularLocation>
        <location evidence="1">Peroxisome</location>
    </subcellularLocation>
</comment>
<evidence type="ECO:0000256" key="2">
    <source>
        <dbReference type="ARBA" id="ARBA00005189"/>
    </source>
</evidence>
<keyword evidence="8" id="KW-0443">Lipid metabolism</keyword>
<keyword evidence="7" id="KW-0560">Oxidoreductase</keyword>
<evidence type="ECO:0000256" key="15">
    <source>
        <dbReference type="ARBA" id="ARBA00047570"/>
    </source>
</evidence>
<dbReference type="InterPro" id="IPR002347">
    <property type="entry name" value="SDR_fam"/>
</dbReference>
<comment type="catalytic activity">
    <reaction evidence="15">
        <text>(2E)-dodecenoyl-CoA + NADPH + H(+) = dodecanoyl-CoA + NADP(+)</text>
        <dbReference type="Rhea" id="RHEA:44964"/>
        <dbReference type="ChEBI" id="CHEBI:15378"/>
        <dbReference type="ChEBI" id="CHEBI:57330"/>
        <dbReference type="ChEBI" id="CHEBI:57375"/>
        <dbReference type="ChEBI" id="CHEBI:57783"/>
        <dbReference type="ChEBI" id="CHEBI:58349"/>
    </reaction>
    <physiologicalReaction direction="left-to-right" evidence="15">
        <dbReference type="Rhea" id="RHEA:44965"/>
    </physiologicalReaction>
</comment>
<evidence type="ECO:0000256" key="10">
    <source>
        <dbReference type="ARBA" id="ARBA00023160"/>
    </source>
</evidence>
<keyword evidence="9" id="KW-0576">Peroxisome</keyword>
<dbReference type="RefSeq" id="WP_133213210.1">
    <property type="nucleotide sequence ID" value="NZ_SMSE01000003.1"/>
</dbReference>
<keyword evidence="6" id="KW-0521">NADP</keyword>
<organism evidence="21 22">
    <name type="scientific">Seongchinamella unica</name>
    <dbReference type="NCBI Taxonomy" id="2547392"/>
    <lineage>
        <taxon>Bacteria</taxon>
        <taxon>Pseudomonadati</taxon>
        <taxon>Pseudomonadota</taxon>
        <taxon>Gammaproteobacteria</taxon>
        <taxon>Cellvibrionales</taxon>
        <taxon>Halieaceae</taxon>
        <taxon>Seongchinamella</taxon>
    </lineage>
</organism>
<evidence type="ECO:0000256" key="5">
    <source>
        <dbReference type="ARBA" id="ARBA00022832"/>
    </source>
</evidence>
<dbReference type="EC" id="1.3.1.38" evidence="13"/>
<evidence type="ECO:0000256" key="4">
    <source>
        <dbReference type="ARBA" id="ARBA00022553"/>
    </source>
</evidence>
<dbReference type="Pfam" id="PF13561">
    <property type="entry name" value="adh_short_C2"/>
    <property type="match status" value="1"/>
</dbReference>
<dbReference type="OrthoDB" id="9789398at2"/>
<evidence type="ECO:0000256" key="11">
    <source>
        <dbReference type="ARBA" id="ARBA00037124"/>
    </source>
</evidence>
<dbReference type="GO" id="GO:0019166">
    <property type="term" value="F:trans-2-enoyl-CoA reductase (NADPH) activity"/>
    <property type="evidence" value="ECO:0007669"/>
    <property type="project" value="UniProtKB-EC"/>
</dbReference>
<evidence type="ECO:0000256" key="3">
    <source>
        <dbReference type="ARBA" id="ARBA00022516"/>
    </source>
</evidence>
<dbReference type="Gene3D" id="3.40.50.720">
    <property type="entry name" value="NAD(P)-binding Rossmann-like Domain"/>
    <property type="match status" value="1"/>
</dbReference>
<evidence type="ECO:0000256" key="8">
    <source>
        <dbReference type="ARBA" id="ARBA00023098"/>
    </source>
</evidence>
<evidence type="ECO:0000256" key="14">
    <source>
        <dbReference type="ARBA" id="ARBA00041063"/>
    </source>
</evidence>
<keyword evidence="4" id="KW-0597">Phosphoprotein</keyword>
<dbReference type="EMBL" id="SMSE01000003">
    <property type="protein sequence ID" value="TDG12427.1"/>
    <property type="molecule type" value="Genomic_DNA"/>
</dbReference>
<keyword evidence="10" id="KW-0275">Fatty acid biosynthesis</keyword>
<evidence type="ECO:0000256" key="12">
    <source>
        <dbReference type="ARBA" id="ARBA00038622"/>
    </source>
</evidence>
<evidence type="ECO:0000256" key="6">
    <source>
        <dbReference type="ARBA" id="ARBA00022857"/>
    </source>
</evidence>
<dbReference type="InterPro" id="IPR036291">
    <property type="entry name" value="NAD(P)-bd_dom_sf"/>
</dbReference>
<comment type="catalytic activity">
    <reaction evidence="16">
        <text>(2E)-tetradecenoyl-CoA + NADPH + H(+) = tetradecanoyl-CoA + NADP(+)</text>
        <dbReference type="Rhea" id="RHEA:44968"/>
        <dbReference type="ChEBI" id="CHEBI:15378"/>
        <dbReference type="ChEBI" id="CHEBI:57385"/>
        <dbReference type="ChEBI" id="CHEBI:57783"/>
        <dbReference type="ChEBI" id="CHEBI:58349"/>
        <dbReference type="ChEBI" id="CHEBI:61405"/>
    </reaction>
    <physiologicalReaction direction="left-to-right" evidence="16">
        <dbReference type="Rhea" id="RHEA:44969"/>
    </physiologicalReaction>
</comment>
<sequence length="295" mass="31854">MEKRSAGDSGDTEGIEFRFGMSDSELAEARTIYASDLLRDKRALISGGGSGIGYAIAWLYARLGATVILCGRSEDKLRLAVDALTARGLAARYQLLDIREPGQIAGVMDGIFAEGGLDILVNNAGGQYPQLAIDFSENGWKSVINNNLNGTWFMMQAAAKRWRDSGSTGNIINMVVVVNDSMHGVAHTCAARSAVITLSEKTSVEWAPWQIRVNCIAPGVTDSAGMKVYSEEARKAFHLANPMQRAASIWDIAQASAYLGSDAASFITGEVLHLDGGSRHWGELWTCPKPGYFDR</sequence>
<name>A0A4R5LPH4_9GAMM</name>
<comment type="catalytic activity">
    <reaction evidence="17">
        <text>(2E)-hexenoyl-CoA + NADPH + H(+) = hexanoyl-CoA + NADP(+)</text>
        <dbReference type="Rhea" id="RHEA:44956"/>
        <dbReference type="ChEBI" id="CHEBI:15378"/>
        <dbReference type="ChEBI" id="CHEBI:57783"/>
        <dbReference type="ChEBI" id="CHEBI:58349"/>
        <dbReference type="ChEBI" id="CHEBI:62077"/>
        <dbReference type="ChEBI" id="CHEBI:62620"/>
    </reaction>
    <physiologicalReaction direction="left-to-right" evidence="17">
        <dbReference type="Rhea" id="RHEA:44957"/>
    </physiologicalReaction>
</comment>
<dbReference type="Proteomes" id="UP000295554">
    <property type="component" value="Unassembled WGS sequence"/>
</dbReference>
<keyword evidence="3" id="KW-0444">Lipid biosynthesis</keyword>
<dbReference type="GO" id="GO:0006633">
    <property type="term" value="P:fatty acid biosynthetic process"/>
    <property type="evidence" value="ECO:0007669"/>
    <property type="project" value="UniProtKB-KW"/>
</dbReference>
<evidence type="ECO:0000256" key="19">
    <source>
        <dbReference type="ARBA" id="ARBA00049386"/>
    </source>
</evidence>
<evidence type="ECO:0000313" key="22">
    <source>
        <dbReference type="Proteomes" id="UP000295554"/>
    </source>
</evidence>
<comment type="catalytic activity">
    <reaction evidence="18">
        <text>a (2E)-enoyl-CoA + NADPH + H(+) = a 2,3-saturated acyl-CoA + NADP(+)</text>
        <dbReference type="Rhea" id="RHEA:33763"/>
        <dbReference type="ChEBI" id="CHEBI:15378"/>
        <dbReference type="ChEBI" id="CHEBI:57783"/>
        <dbReference type="ChEBI" id="CHEBI:58349"/>
        <dbReference type="ChEBI" id="CHEBI:58856"/>
        <dbReference type="ChEBI" id="CHEBI:65111"/>
        <dbReference type="EC" id="1.3.1.38"/>
    </reaction>
    <physiologicalReaction direction="left-to-right" evidence="18">
        <dbReference type="Rhea" id="RHEA:33764"/>
    </physiologicalReaction>
</comment>
<comment type="function">
    <text evidence="11">Participates in chain elongation of fatty acids. Catalyzes the reduction of trans-2-enoyl-CoAs of varying chain lengths from 6:1 to 16:1, having maximum activity with 10:1 CoA. Has no 2,4-dienoyl-CoA reductase activity.</text>
</comment>
<dbReference type="PANTHER" id="PTHR24317">
    <property type="entry name" value="PEROXISOMAL TRANS-2-ENOYL-COA REDUCTASE"/>
    <property type="match status" value="1"/>
</dbReference>
<evidence type="ECO:0000256" key="7">
    <source>
        <dbReference type="ARBA" id="ARBA00023002"/>
    </source>
</evidence>
<gene>
    <name evidence="21" type="ORF">E2F43_12520</name>
</gene>
<comment type="pathway">
    <text evidence="2">Lipid metabolism.</text>
</comment>
<keyword evidence="22" id="KW-1185">Reference proteome</keyword>
<dbReference type="PRINTS" id="PR00081">
    <property type="entry name" value="GDHRDH"/>
</dbReference>
<evidence type="ECO:0000256" key="9">
    <source>
        <dbReference type="ARBA" id="ARBA00023140"/>
    </source>
</evidence>
<comment type="catalytic activity">
    <reaction evidence="20">
        <text>(2E)-octenoyl-CoA + NADPH + H(+) = octanoyl-CoA + NADP(+)</text>
        <dbReference type="Rhea" id="RHEA:44952"/>
        <dbReference type="ChEBI" id="CHEBI:15378"/>
        <dbReference type="ChEBI" id="CHEBI:57386"/>
        <dbReference type="ChEBI" id="CHEBI:57783"/>
        <dbReference type="ChEBI" id="CHEBI:58349"/>
        <dbReference type="ChEBI" id="CHEBI:62242"/>
    </reaction>
    <physiologicalReaction direction="left-to-right" evidence="20">
        <dbReference type="Rhea" id="RHEA:44953"/>
    </physiologicalReaction>
</comment>
<comment type="caution">
    <text evidence="21">The sequence shown here is derived from an EMBL/GenBank/DDBJ whole genome shotgun (WGS) entry which is preliminary data.</text>
</comment>
<accession>A0A4R5LPH4</accession>
<evidence type="ECO:0000256" key="20">
    <source>
        <dbReference type="ARBA" id="ARBA00049559"/>
    </source>
</evidence>
<keyword evidence="5" id="KW-0276">Fatty acid metabolism</keyword>
<comment type="subunit">
    <text evidence="12">Interacts with PEX5, probably required to target it into peroxisomes.</text>
</comment>
<reference evidence="21 22" key="1">
    <citation type="submission" date="2019-03" db="EMBL/GenBank/DDBJ databases">
        <title>Seongchinamella monodicae gen. nov., sp. nov., a novel member of the Gammaproteobacteria isolated from a tidal mudflat of beach.</title>
        <authorList>
            <person name="Yang H.G."/>
            <person name="Kang J.W."/>
            <person name="Lee S.D."/>
        </authorList>
    </citation>
    <scope>NUCLEOTIDE SEQUENCE [LARGE SCALE GENOMIC DNA]</scope>
    <source>
        <strain evidence="21 22">GH4-78</strain>
    </source>
</reference>